<evidence type="ECO:0000313" key="1">
    <source>
        <dbReference type="EMBL" id="OPJ71003.1"/>
    </source>
</evidence>
<gene>
    <name evidence="1" type="ORF">AV530_017322</name>
</gene>
<reference evidence="1 2" key="1">
    <citation type="submission" date="2016-02" db="EMBL/GenBank/DDBJ databases">
        <title>Band-tailed pigeon sequencing and assembly.</title>
        <authorList>
            <person name="Soares A.E."/>
            <person name="Novak B.J."/>
            <person name="Rice E.S."/>
            <person name="O'Connell B."/>
            <person name="Chang D."/>
            <person name="Weber S."/>
            <person name="Shapiro B."/>
        </authorList>
    </citation>
    <scope>NUCLEOTIDE SEQUENCE [LARGE SCALE GENOMIC DNA]</scope>
    <source>
        <strain evidence="1">BTP2013</strain>
        <tissue evidence="1">Blood</tissue>
    </source>
</reference>
<accession>A0A1V4JFL8</accession>
<dbReference type="AlphaFoldDB" id="A0A1V4JFL8"/>
<comment type="caution">
    <text evidence="1">The sequence shown here is derived from an EMBL/GenBank/DDBJ whole genome shotgun (WGS) entry which is preliminary data.</text>
</comment>
<proteinExistence type="predicted"/>
<dbReference type="Proteomes" id="UP000190648">
    <property type="component" value="Unassembled WGS sequence"/>
</dbReference>
<evidence type="ECO:0000313" key="2">
    <source>
        <dbReference type="Proteomes" id="UP000190648"/>
    </source>
</evidence>
<sequence length="129" mass="14942">MQAQTWKNIKIERFQCIFRKKVSQARFLGQYLWIFEVTNVLVEILPSPSPCEKISFISASILLSSPIGFMKKIKWKSSMMKCNILKCNMVYWANSSCRFANTRRWHSEEELHSGRRKHLGVGAAKGANN</sequence>
<name>A0A1V4JFL8_PATFA</name>
<dbReference type="EMBL" id="LSYS01007721">
    <property type="protein sequence ID" value="OPJ71003.1"/>
    <property type="molecule type" value="Genomic_DNA"/>
</dbReference>
<organism evidence="1 2">
    <name type="scientific">Patagioenas fasciata monilis</name>
    <dbReference type="NCBI Taxonomy" id="372326"/>
    <lineage>
        <taxon>Eukaryota</taxon>
        <taxon>Metazoa</taxon>
        <taxon>Chordata</taxon>
        <taxon>Craniata</taxon>
        <taxon>Vertebrata</taxon>
        <taxon>Euteleostomi</taxon>
        <taxon>Archelosauria</taxon>
        <taxon>Archosauria</taxon>
        <taxon>Dinosauria</taxon>
        <taxon>Saurischia</taxon>
        <taxon>Theropoda</taxon>
        <taxon>Coelurosauria</taxon>
        <taxon>Aves</taxon>
        <taxon>Neognathae</taxon>
        <taxon>Neoaves</taxon>
        <taxon>Columbimorphae</taxon>
        <taxon>Columbiformes</taxon>
        <taxon>Columbidae</taxon>
        <taxon>Patagioenas</taxon>
    </lineage>
</organism>
<keyword evidence="2" id="KW-1185">Reference proteome</keyword>
<protein>
    <submittedName>
        <fullName evidence="1">Uncharacterized protein</fullName>
    </submittedName>
</protein>